<evidence type="ECO:0008006" key="4">
    <source>
        <dbReference type="Google" id="ProtNLM"/>
    </source>
</evidence>
<reference evidence="2 3" key="1">
    <citation type="submission" date="2024-03" db="EMBL/GenBank/DDBJ databases">
        <authorList>
            <person name="Martinez-Hernandez J."/>
        </authorList>
    </citation>
    <scope>NUCLEOTIDE SEQUENCE [LARGE SCALE GENOMIC DNA]</scope>
</reference>
<sequence length="217" mass="25107">MLRSRKRVVGFFHPKLHCLIYTSDHDATPHTLMARAIHLFGNMEKQSISSFMKELHNINRISLGECYIKNHVARLEPKPEFVNELECRSFCHNKLKTIEIEVKTPYKHALWLIRLLLANSSSLEILKFKVDPVPSVMILFLCQVPVFSGHLQYLLRTFANADRSSPSIGAVIYASRFSSNLLRSLRRSKRSKMPHTRKVLPLLPRKPSEPDFTTKEK</sequence>
<dbReference type="Proteomes" id="UP001497480">
    <property type="component" value="Unassembled WGS sequence"/>
</dbReference>
<protein>
    <recommendedName>
        <fullName evidence="4">FBD domain-containing protein</fullName>
    </recommendedName>
</protein>
<feature type="region of interest" description="Disordered" evidence="1">
    <location>
        <begin position="189"/>
        <end position="217"/>
    </location>
</feature>
<dbReference type="AlphaFoldDB" id="A0AAV1X2P4"/>
<gene>
    <name evidence="2" type="ORF">LLUT_LOCUS16443</name>
</gene>
<feature type="compositionally biased region" description="Basic residues" evidence="1">
    <location>
        <begin position="189"/>
        <end position="198"/>
    </location>
</feature>
<accession>A0AAV1X2P4</accession>
<comment type="caution">
    <text evidence="2">The sequence shown here is derived from an EMBL/GenBank/DDBJ whole genome shotgun (WGS) entry which is preliminary data.</text>
</comment>
<keyword evidence="3" id="KW-1185">Reference proteome</keyword>
<name>A0AAV1X2P4_LUPLU</name>
<evidence type="ECO:0000313" key="2">
    <source>
        <dbReference type="EMBL" id="CAL0315383.1"/>
    </source>
</evidence>
<evidence type="ECO:0000313" key="3">
    <source>
        <dbReference type="Proteomes" id="UP001497480"/>
    </source>
</evidence>
<feature type="compositionally biased region" description="Basic and acidic residues" evidence="1">
    <location>
        <begin position="206"/>
        <end position="217"/>
    </location>
</feature>
<proteinExistence type="predicted"/>
<organism evidence="2 3">
    <name type="scientific">Lupinus luteus</name>
    <name type="common">European yellow lupine</name>
    <dbReference type="NCBI Taxonomy" id="3873"/>
    <lineage>
        <taxon>Eukaryota</taxon>
        <taxon>Viridiplantae</taxon>
        <taxon>Streptophyta</taxon>
        <taxon>Embryophyta</taxon>
        <taxon>Tracheophyta</taxon>
        <taxon>Spermatophyta</taxon>
        <taxon>Magnoliopsida</taxon>
        <taxon>eudicotyledons</taxon>
        <taxon>Gunneridae</taxon>
        <taxon>Pentapetalae</taxon>
        <taxon>rosids</taxon>
        <taxon>fabids</taxon>
        <taxon>Fabales</taxon>
        <taxon>Fabaceae</taxon>
        <taxon>Papilionoideae</taxon>
        <taxon>50 kb inversion clade</taxon>
        <taxon>genistoids sensu lato</taxon>
        <taxon>core genistoids</taxon>
        <taxon>Genisteae</taxon>
        <taxon>Lupinus</taxon>
    </lineage>
</organism>
<dbReference type="EMBL" id="CAXHTB010000011">
    <property type="protein sequence ID" value="CAL0315383.1"/>
    <property type="molecule type" value="Genomic_DNA"/>
</dbReference>
<evidence type="ECO:0000256" key="1">
    <source>
        <dbReference type="SAM" id="MobiDB-lite"/>
    </source>
</evidence>